<keyword evidence="1 7" id="KW-1003">Cell membrane</keyword>
<dbReference type="InterPro" id="IPR022781">
    <property type="entry name" value="Flagellar_biosynth_FliO"/>
</dbReference>
<dbReference type="Proteomes" id="UP000770889">
    <property type="component" value="Unassembled WGS sequence"/>
</dbReference>
<dbReference type="Pfam" id="PF04347">
    <property type="entry name" value="FliO"/>
    <property type="match status" value="1"/>
</dbReference>
<feature type="transmembrane region" description="Helical" evidence="7">
    <location>
        <begin position="36"/>
        <end position="58"/>
    </location>
</feature>
<feature type="chain" id="PRO_5037743368" description="Flagellar protein" evidence="8">
    <location>
        <begin position="18"/>
        <end position="139"/>
    </location>
</feature>
<comment type="subcellular location">
    <subcellularLocation>
        <location evidence="7">Cell membrane</location>
    </subcellularLocation>
    <subcellularLocation>
        <location evidence="7">Bacterial flagellum basal body</location>
    </subcellularLocation>
</comment>
<accession>A0A944QSE8</accession>
<proteinExistence type="inferred from homology"/>
<reference evidence="9 10" key="1">
    <citation type="submission" date="2021-05" db="EMBL/GenBank/DDBJ databases">
        <title>Genetic and Functional Diversity in Clade A Lucinid endosymbionts from the Bahamas.</title>
        <authorList>
            <person name="Giani N.M."/>
            <person name="Engel A.S."/>
            <person name="Campbell B.J."/>
        </authorList>
    </citation>
    <scope>NUCLEOTIDE SEQUENCE [LARGE SCALE GENOMIC DNA]</scope>
    <source>
        <strain evidence="9">LUC16012Gg_MoonRockCtena</strain>
    </source>
</reference>
<comment type="caution">
    <text evidence="9">The sequence shown here is derived from an EMBL/GenBank/DDBJ whole genome shotgun (WGS) entry which is preliminary data.</text>
</comment>
<keyword evidence="3 7" id="KW-1133">Transmembrane helix</keyword>
<gene>
    <name evidence="9" type="primary">fliO</name>
    <name evidence="9" type="ORF">KME65_07455</name>
</gene>
<evidence type="ECO:0000256" key="1">
    <source>
        <dbReference type="ARBA" id="ARBA00022475"/>
    </source>
</evidence>
<keyword evidence="9" id="KW-0966">Cell projection</keyword>
<dbReference type="PANTHER" id="PTHR38766:SF1">
    <property type="entry name" value="FLAGELLAR PROTEIN FLIO"/>
    <property type="match status" value="1"/>
</dbReference>
<keyword evidence="5 7" id="KW-0975">Bacterial flagellum</keyword>
<evidence type="ECO:0000256" key="5">
    <source>
        <dbReference type="ARBA" id="ARBA00023143"/>
    </source>
</evidence>
<dbReference type="InterPro" id="IPR052205">
    <property type="entry name" value="FliO/MopB"/>
</dbReference>
<dbReference type="GO" id="GO:0009425">
    <property type="term" value="C:bacterial-type flagellum basal body"/>
    <property type="evidence" value="ECO:0007669"/>
    <property type="project" value="UniProtKB-SubCell"/>
</dbReference>
<keyword evidence="4 7" id="KW-0472">Membrane</keyword>
<keyword evidence="9" id="KW-0282">Flagellum</keyword>
<evidence type="ECO:0000256" key="3">
    <source>
        <dbReference type="ARBA" id="ARBA00022989"/>
    </source>
</evidence>
<evidence type="ECO:0000256" key="4">
    <source>
        <dbReference type="ARBA" id="ARBA00023136"/>
    </source>
</evidence>
<evidence type="ECO:0000256" key="8">
    <source>
        <dbReference type="SAM" id="SignalP"/>
    </source>
</evidence>
<dbReference type="AlphaFoldDB" id="A0A944QSE8"/>
<evidence type="ECO:0000313" key="9">
    <source>
        <dbReference type="EMBL" id="MBT2988788.1"/>
    </source>
</evidence>
<evidence type="ECO:0000256" key="6">
    <source>
        <dbReference type="ARBA" id="ARBA00037937"/>
    </source>
</evidence>
<sequence length="139" mass="14865">MRPWPYLLLLFCPTLHAADSAEKQLGANLPPLGAESLLSTAGGLLLVLAIIVGGAWLFKRYGQLPMGGKGLVRVVGGASLGTRERVVLIEVENNRLLLGVAPGQVRTLHVLTGSQQSFQNHLESEKSSVTVTNRSQERG</sequence>
<evidence type="ECO:0000313" key="10">
    <source>
        <dbReference type="Proteomes" id="UP000770889"/>
    </source>
</evidence>
<keyword evidence="8" id="KW-0732">Signal</keyword>
<dbReference type="EMBL" id="JAHHGM010000005">
    <property type="protein sequence ID" value="MBT2988788.1"/>
    <property type="molecule type" value="Genomic_DNA"/>
</dbReference>
<evidence type="ECO:0000256" key="7">
    <source>
        <dbReference type="RuleBase" id="RU362064"/>
    </source>
</evidence>
<organism evidence="9 10">
    <name type="scientific">Candidatus Thiodiazotropha taylori</name>
    <dbReference type="NCBI Taxonomy" id="2792791"/>
    <lineage>
        <taxon>Bacteria</taxon>
        <taxon>Pseudomonadati</taxon>
        <taxon>Pseudomonadota</taxon>
        <taxon>Gammaproteobacteria</taxon>
        <taxon>Chromatiales</taxon>
        <taxon>Sedimenticolaceae</taxon>
        <taxon>Candidatus Thiodiazotropha</taxon>
    </lineage>
</organism>
<name>A0A944QSE8_9GAMM</name>
<keyword evidence="9" id="KW-0969">Cilium</keyword>
<comment type="similarity">
    <text evidence="6 7">Belongs to the FliO/MopB family.</text>
</comment>
<feature type="signal peptide" evidence="8">
    <location>
        <begin position="1"/>
        <end position="17"/>
    </location>
</feature>
<dbReference type="NCBIfam" id="TIGR03500">
    <property type="entry name" value="FliO_TIGR"/>
    <property type="match status" value="1"/>
</dbReference>
<dbReference type="GO" id="GO:0005886">
    <property type="term" value="C:plasma membrane"/>
    <property type="evidence" value="ECO:0007669"/>
    <property type="project" value="UniProtKB-SubCell"/>
</dbReference>
<dbReference type="GO" id="GO:0044781">
    <property type="term" value="P:bacterial-type flagellum organization"/>
    <property type="evidence" value="ECO:0007669"/>
    <property type="project" value="UniProtKB-UniRule"/>
</dbReference>
<dbReference type="PANTHER" id="PTHR38766">
    <property type="entry name" value="FLAGELLAR PROTEIN FLIO"/>
    <property type="match status" value="1"/>
</dbReference>
<protein>
    <recommendedName>
        <fullName evidence="7">Flagellar protein</fullName>
    </recommendedName>
</protein>
<keyword evidence="2 7" id="KW-0812">Transmembrane</keyword>
<evidence type="ECO:0000256" key="2">
    <source>
        <dbReference type="ARBA" id="ARBA00022692"/>
    </source>
</evidence>